<dbReference type="Proteomes" id="UP001266305">
    <property type="component" value="Unassembled WGS sequence"/>
</dbReference>
<reference evidence="2 3" key="1">
    <citation type="submission" date="2023-05" db="EMBL/GenBank/DDBJ databases">
        <title>B98-5 Cell Line De Novo Hybrid Assembly: An Optical Mapping Approach.</title>
        <authorList>
            <person name="Kananen K."/>
            <person name="Auerbach J.A."/>
            <person name="Kautto E."/>
            <person name="Blachly J.S."/>
        </authorList>
    </citation>
    <scope>NUCLEOTIDE SEQUENCE [LARGE SCALE GENOMIC DNA]</scope>
    <source>
        <strain evidence="2">B95-8</strain>
        <tissue evidence="2">Cell line</tissue>
    </source>
</reference>
<gene>
    <name evidence="2" type="ORF">P7K49_038313</name>
</gene>
<organism evidence="2 3">
    <name type="scientific">Saguinus oedipus</name>
    <name type="common">Cotton-top tamarin</name>
    <name type="synonym">Oedipomidas oedipus</name>
    <dbReference type="NCBI Taxonomy" id="9490"/>
    <lineage>
        <taxon>Eukaryota</taxon>
        <taxon>Metazoa</taxon>
        <taxon>Chordata</taxon>
        <taxon>Craniata</taxon>
        <taxon>Vertebrata</taxon>
        <taxon>Euteleostomi</taxon>
        <taxon>Mammalia</taxon>
        <taxon>Eutheria</taxon>
        <taxon>Euarchontoglires</taxon>
        <taxon>Primates</taxon>
        <taxon>Haplorrhini</taxon>
        <taxon>Platyrrhini</taxon>
        <taxon>Cebidae</taxon>
        <taxon>Callitrichinae</taxon>
        <taxon>Saguinus</taxon>
    </lineage>
</organism>
<feature type="non-terminal residue" evidence="2">
    <location>
        <position position="1"/>
    </location>
</feature>
<feature type="region of interest" description="Disordered" evidence="1">
    <location>
        <begin position="1"/>
        <end position="30"/>
    </location>
</feature>
<keyword evidence="3" id="KW-1185">Reference proteome</keyword>
<feature type="compositionally biased region" description="Polar residues" evidence="1">
    <location>
        <begin position="13"/>
        <end position="24"/>
    </location>
</feature>
<protein>
    <submittedName>
        <fullName evidence="2">Uncharacterized protein</fullName>
    </submittedName>
</protein>
<name>A0ABQ9TFR4_SAGOE</name>
<comment type="caution">
    <text evidence="2">The sequence shown here is derived from an EMBL/GenBank/DDBJ whole genome shotgun (WGS) entry which is preliminary data.</text>
</comment>
<dbReference type="EMBL" id="JASSZA010000023">
    <property type="protein sequence ID" value="KAK2083077.1"/>
    <property type="molecule type" value="Genomic_DNA"/>
</dbReference>
<evidence type="ECO:0000313" key="3">
    <source>
        <dbReference type="Proteomes" id="UP001266305"/>
    </source>
</evidence>
<feature type="non-terminal residue" evidence="2">
    <location>
        <position position="87"/>
    </location>
</feature>
<sequence length="87" mass="8992">AAAPGVGDRGQISEATSLEPQSSKGILPGQLGHLEAEGQEQVHPGGSLWPPVVKEQLELPARRTDSDGMRYLGALASSSTLASLMIS</sequence>
<evidence type="ECO:0000256" key="1">
    <source>
        <dbReference type="SAM" id="MobiDB-lite"/>
    </source>
</evidence>
<proteinExistence type="predicted"/>
<accession>A0ABQ9TFR4</accession>
<evidence type="ECO:0000313" key="2">
    <source>
        <dbReference type="EMBL" id="KAK2083077.1"/>
    </source>
</evidence>